<keyword evidence="3" id="KW-1185">Reference proteome</keyword>
<sequence length="337" mass="38356">MNLIDAYIHEVTKRIRKDKREDTSLKLKSTIEDMLPEDYSESDMKEVLKKLGNPVEVAASYQNTPRFLISPKVFDTYIRTIKLVVPWAILITVIVQMIESIVLYNGEGALLTAIIKTISLTIAHIISVIIYVLFWITITFIIIERSGGKNIRIPILKEHPEWTPDDLTKVRIIPKEKIISRNENIFSLLGIVIFSFVYFNANHLLGIYTSHNKGDLKFVMPIFNQGVLLSFAPIVLFWIALSVALTLWKMRTGQWTVLIAVANTLLQCIGIIIFIFIVIHPDFIHRPAIPYIAAITETTSAKIFVAIDRILFLSIAITIIANAFDIYSGFKKAKIRK</sequence>
<comment type="caution">
    <text evidence="2">The sequence shown here is derived from an EMBL/GenBank/DDBJ whole genome shotgun (WGS) entry which is preliminary data.</text>
</comment>
<evidence type="ECO:0008006" key="4">
    <source>
        <dbReference type="Google" id="ProtNLM"/>
    </source>
</evidence>
<dbReference type="EMBL" id="JBFRHK010000010">
    <property type="protein sequence ID" value="MEX3746628.1"/>
    <property type="molecule type" value="Genomic_DNA"/>
</dbReference>
<keyword evidence="1" id="KW-1133">Transmembrane helix</keyword>
<feature type="transmembrane region" description="Helical" evidence="1">
    <location>
        <begin position="84"/>
        <end position="104"/>
    </location>
</feature>
<feature type="transmembrane region" description="Helical" evidence="1">
    <location>
        <begin position="110"/>
        <end position="143"/>
    </location>
</feature>
<keyword evidence="1" id="KW-0812">Transmembrane</keyword>
<reference evidence="2 3" key="1">
    <citation type="submission" date="2024-07" db="EMBL/GenBank/DDBJ databases">
        <title>Characterization of a bacterium isolated from hydrolysated instant sea cucumber by whole-genome sequencing and metabolomics.</title>
        <authorList>
            <person name="Luo X."/>
            <person name="Zhang Z."/>
            <person name="Zheng Z."/>
            <person name="Zhang W."/>
            <person name="Ming T."/>
            <person name="Jiao L."/>
            <person name="Su X."/>
            <person name="Kong F."/>
            <person name="Xu J."/>
        </authorList>
    </citation>
    <scope>NUCLEOTIDE SEQUENCE [LARGE SCALE GENOMIC DNA]</scope>
    <source>
        <strain evidence="2 3">XL-2024</strain>
    </source>
</reference>
<evidence type="ECO:0000313" key="2">
    <source>
        <dbReference type="EMBL" id="MEX3746628.1"/>
    </source>
</evidence>
<evidence type="ECO:0000313" key="3">
    <source>
        <dbReference type="Proteomes" id="UP001558534"/>
    </source>
</evidence>
<accession>A0ABV3W0C5</accession>
<feature type="transmembrane region" description="Helical" evidence="1">
    <location>
        <begin position="310"/>
        <end position="330"/>
    </location>
</feature>
<protein>
    <recommendedName>
        <fullName evidence="4">ABC transporter permease</fullName>
    </recommendedName>
</protein>
<proteinExistence type="predicted"/>
<dbReference type="Proteomes" id="UP001558534">
    <property type="component" value="Unassembled WGS sequence"/>
</dbReference>
<feature type="transmembrane region" description="Helical" evidence="1">
    <location>
        <begin position="185"/>
        <end position="208"/>
    </location>
</feature>
<evidence type="ECO:0000256" key="1">
    <source>
        <dbReference type="SAM" id="Phobius"/>
    </source>
</evidence>
<name>A0ABV3W0C5_9BACI</name>
<keyword evidence="1" id="KW-0472">Membrane</keyword>
<dbReference type="RefSeq" id="WP_368637258.1">
    <property type="nucleotide sequence ID" value="NZ_JBFRHK010000010.1"/>
</dbReference>
<organism evidence="2 3">
    <name type="scientific">Lysinibacillus xylanilyticus</name>
    <dbReference type="NCBI Taxonomy" id="582475"/>
    <lineage>
        <taxon>Bacteria</taxon>
        <taxon>Bacillati</taxon>
        <taxon>Bacillota</taxon>
        <taxon>Bacilli</taxon>
        <taxon>Bacillales</taxon>
        <taxon>Bacillaceae</taxon>
        <taxon>Lysinibacillus</taxon>
    </lineage>
</organism>
<gene>
    <name evidence="2" type="ORF">AB1300_16010</name>
</gene>
<feature type="transmembrane region" description="Helical" evidence="1">
    <location>
        <begin position="228"/>
        <end position="248"/>
    </location>
</feature>
<feature type="transmembrane region" description="Helical" evidence="1">
    <location>
        <begin position="255"/>
        <end position="279"/>
    </location>
</feature>